<dbReference type="PANTHER" id="PTHR34916">
    <property type="entry name" value="GI:13385330"/>
    <property type="match status" value="1"/>
</dbReference>
<feature type="coiled-coil region" evidence="2">
    <location>
        <begin position="347"/>
        <end position="395"/>
    </location>
</feature>
<reference evidence="4" key="2">
    <citation type="submission" date="2025-09" db="UniProtKB">
        <authorList>
            <consortium name="Ensembl"/>
        </authorList>
    </citation>
    <scope>IDENTIFICATION</scope>
</reference>
<evidence type="ECO:0000256" key="1">
    <source>
        <dbReference type="ARBA" id="ARBA00023054"/>
    </source>
</evidence>
<dbReference type="OrthoDB" id="10024479at2759"/>
<dbReference type="Ensembl" id="ENSSVLT00005015234.1">
    <property type="protein sequence ID" value="ENSSVLP00005013768.1"/>
    <property type="gene ID" value="ENSSVLG00005010851.1"/>
</dbReference>
<dbReference type="AlphaFoldDB" id="A0A8D2CRF8"/>
<evidence type="ECO:0000256" key="2">
    <source>
        <dbReference type="SAM" id="Coils"/>
    </source>
</evidence>
<dbReference type="Pfam" id="PF15739">
    <property type="entry name" value="TSNAXIP1_N"/>
    <property type="match status" value="1"/>
</dbReference>
<reference evidence="4" key="1">
    <citation type="submission" date="2025-08" db="UniProtKB">
        <authorList>
            <consortium name="Ensembl"/>
        </authorList>
    </citation>
    <scope>IDENTIFICATION</scope>
</reference>
<feature type="domain" description="Translin-associated factor X-interacting protein 1 N-terminal" evidence="3">
    <location>
        <begin position="255"/>
        <end position="365"/>
    </location>
</feature>
<dbReference type="PANTHER" id="PTHR34916:SF1">
    <property type="entry name" value="GI:13385330"/>
    <property type="match status" value="1"/>
</dbReference>
<evidence type="ECO:0000259" key="3">
    <source>
        <dbReference type="Pfam" id="PF15739"/>
    </source>
</evidence>
<gene>
    <name evidence="4" type="primary">C6orf118</name>
</gene>
<organism evidence="4 5">
    <name type="scientific">Sciurus vulgaris</name>
    <name type="common">Eurasian red squirrel</name>
    <dbReference type="NCBI Taxonomy" id="55149"/>
    <lineage>
        <taxon>Eukaryota</taxon>
        <taxon>Metazoa</taxon>
        <taxon>Chordata</taxon>
        <taxon>Craniata</taxon>
        <taxon>Vertebrata</taxon>
        <taxon>Euteleostomi</taxon>
        <taxon>Mammalia</taxon>
        <taxon>Eutheria</taxon>
        <taxon>Euarchontoglires</taxon>
        <taxon>Glires</taxon>
        <taxon>Rodentia</taxon>
        <taxon>Sciuromorpha</taxon>
        <taxon>Sciuridae</taxon>
        <taxon>Sciurinae</taxon>
        <taxon>Sciurini</taxon>
        <taxon>Sciurus</taxon>
    </lineage>
</organism>
<dbReference type="GeneTree" id="ENSGT00390000009877"/>
<sequence length="462" mass="52476">MGSRLEHLLCFFTQSDSTGRSVSHVGSDDSPDFAEKETEVQRWRHCGTPGVKTLCNLGKLLDRLQRDHKEDVLLYASGHLNPSKLYRPPRAALRFWRNAHRPQGDAAPGPRKPPDRRVERMKDALAHFTIHTALLPDEAGNARLFRYLNPGAHAAQTSKEDLAPKRADGCPQGRRREELRLPEMKVLRYREAASSRSCALPAPGGDQHQHTSSYLAATTRADGYRKFLSFQKRVLVKQDLLKSDFTGAKVATGHEKKLEEKLQRICTCLPQQLGRLQVFGEVFEDICSSSLIFGDILREVKDEYELYMTILLHSQPTEQHKTYLAEAKALEKRPVRTGDIDQAREGLKKLVEATRAALERNDKLRDELETESKLLQCAKERAEAAEKKVIDEEQLTLTEKVEIQRCEILKKWDELQALEKQIKTTLVHTGMSNITENKLKSIEVCNLVIKNLINTTSLCKKL</sequence>
<protein>
    <submittedName>
        <fullName evidence="4">Chromosome 6 open reading frame 118</fullName>
    </submittedName>
</protein>
<keyword evidence="5" id="KW-1185">Reference proteome</keyword>
<accession>A0A8D2CRF8</accession>
<proteinExistence type="predicted"/>
<dbReference type="InterPro" id="IPR032755">
    <property type="entry name" value="TSNAXIP1_N"/>
</dbReference>
<name>A0A8D2CRF8_SCIVU</name>
<keyword evidence="1 2" id="KW-0175">Coiled coil</keyword>
<evidence type="ECO:0000313" key="4">
    <source>
        <dbReference type="Ensembl" id="ENSSVLP00005013768.1"/>
    </source>
</evidence>
<dbReference type="Proteomes" id="UP000694564">
    <property type="component" value="Chromosome 7"/>
</dbReference>
<evidence type="ECO:0000313" key="5">
    <source>
        <dbReference type="Proteomes" id="UP000694564"/>
    </source>
</evidence>